<reference evidence="1 2" key="2">
    <citation type="journal article" date="2010" name="J. Bacteriol.">
        <title>Genome sequence of the polysaccharide-degrading, thermophilic anaerobe Spirochaeta thermophila DSM 6192.</title>
        <authorList>
            <person name="Angelov A."/>
            <person name="Liebl S."/>
            <person name="Ballschmiter M."/>
            <person name="Bomeke M."/>
            <person name="Lehmann R."/>
            <person name="Liesegang H."/>
            <person name="Daniel R."/>
            <person name="Liebl W."/>
        </authorList>
    </citation>
    <scope>NUCLEOTIDE SEQUENCE [LARGE SCALE GENOMIC DNA]</scope>
    <source>
        <strain evidence="2">ATCC 49972 / DSM 6192 / RI 19.B1</strain>
    </source>
</reference>
<sequence length="295" mass="33573">MKRAVYPVSALKRRLPEAEIWEEPSLPSEGALRRGVVPPLLWAPDGLVWSGALCDRLREAGWKEIPVVLLEGEEARPLNRITAALECENRAGAYTWEEQAHIYELCRTYGLLEEAERIVPLVVPGKRDFSHVERYLSLPASFREMVREGKVDLKTAWEVRDLPDPVGGLVSYYPHRMTFSERRQILVMLAEIVRREGLDERAAMHRAGELLASPKPLEAVRRARFPRLAGMEDSFTASRRRLLDGTGVALEAPPGFEGHSLRVSFRFSSRTEFARRMKALSKLEEHLDEFLSFLG</sequence>
<evidence type="ECO:0000313" key="2">
    <source>
        <dbReference type="Proteomes" id="UP000001296"/>
    </source>
</evidence>
<protein>
    <recommendedName>
        <fullName evidence="3">ParB/Sulfiredoxin domain-containing protein</fullName>
    </recommendedName>
</protein>
<proteinExistence type="predicted"/>
<evidence type="ECO:0000313" key="1">
    <source>
        <dbReference type="EMBL" id="ADN01169.1"/>
    </source>
</evidence>
<dbReference type="Proteomes" id="UP000001296">
    <property type="component" value="Chromosome"/>
</dbReference>
<dbReference type="RefSeq" id="WP_013313010.1">
    <property type="nucleotide sequence ID" value="NC_014484.1"/>
</dbReference>
<dbReference type="AlphaFoldDB" id="E0RNG9"/>
<dbReference type="EMBL" id="CP001698">
    <property type="protein sequence ID" value="ADN01169.1"/>
    <property type="molecule type" value="Genomic_DNA"/>
</dbReference>
<dbReference type="KEGG" id="sta:STHERM_c01950"/>
<reference key="1">
    <citation type="submission" date="2009-08" db="EMBL/GenBank/DDBJ databases">
        <title>The genome sequence of Spirochaeta thermophila DSM6192.</title>
        <authorList>
            <person name="Angelov A."/>
            <person name="Mientus M."/>
            <person name="Wittenberg S."/>
            <person name="Lehmann R."/>
            <person name="Liesegang H."/>
            <person name="Daniel R."/>
            <person name="Liebl W."/>
        </authorList>
    </citation>
    <scope>NUCLEOTIDE SEQUENCE</scope>
    <source>
        <strain>DSM 6192</strain>
    </source>
</reference>
<dbReference type="HOGENOM" id="CLU_943043_0_0_12"/>
<gene>
    <name evidence="1" type="ordered locus">STHERM_c01950</name>
</gene>
<evidence type="ECO:0008006" key="3">
    <source>
        <dbReference type="Google" id="ProtNLM"/>
    </source>
</evidence>
<accession>E0RNG9</accession>
<name>E0RNG9_WINT6</name>
<dbReference type="PaxDb" id="665571-STHERM_c01950"/>
<organism evidence="1 2">
    <name type="scientific">Winmispira thermophila (strain ATCC 49972 / DSM 6192 / RI 19.B1)</name>
    <name type="common">Spirochaeta thermophila</name>
    <dbReference type="NCBI Taxonomy" id="665571"/>
    <lineage>
        <taxon>Bacteria</taxon>
        <taxon>Pseudomonadati</taxon>
        <taxon>Spirochaetota</taxon>
        <taxon>Spirochaetia</taxon>
        <taxon>Winmispirales</taxon>
        <taxon>Winmispiraceae</taxon>
        <taxon>Winmispira</taxon>
    </lineage>
</organism>